<organism evidence="2 3">
    <name type="scientific">Pelobium manganitolerans</name>
    <dbReference type="NCBI Taxonomy" id="1842495"/>
    <lineage>
        <taxon>Bacteria</taxon>
        <taxon>Pseudomonadati</taxon>
        <taxon>Bacteroidota</taxon>
        <taxon>Sphingobacteriia</taxon>
        <taxon>Sphingobacteriales</taxon>
        <taxon>Sphingobacteriaceae</taxon>
        <taxon>Pelobium</taxon>
    </lineage>
</organism>
<keyword evidence="1" id="KW-0732">Signal</keyword>
<protein>
    <recommendedName>
        <fullName evidence="4">Glycoside hydrolase family 65</fullName>
    </recommendedName>
</protein>
<name>A0A419S277_9SPHI</name>
<proteinExistence type="predicted"/>
<dbReference type="AlphaFoldDB" id="A0A419S277"/>
<dbReference type="Gene3D" id="2.70.98.50">
    <property type="entry name" value="putative glycoside hydrolase family protein from bacillus halodurans"/>
    <property type="match status" value="1"/>
</dbReference>
<feature type="chain" id="PRO_5019487892" description="Glycoside hydrolase family 65" evidence="1">
    <location>
        <begin position="22"/>
        <end position="717"/>
    </location>
</feature>
<evidence type="ECO:0000313" key="3">
    <source>
        <dbReference type="Proteomes" id="UP000283433"/>
    </source>
</evidence>
<comment type="caution">
    <text evidence="2">The sequence shown here is derived from an EMBL/GenBank/DDBJ whole genome shotgun (WGS) entry which is preliminary data.</text>
</comment>
<dbReference type="Proteomes" id="UP000283433">
    <property type="component" value="Unassembled WGS sequence"/>
</dbReference>
<evidence type="ECO:0000313" key="2">
    <source>
        <dbReference type="EMBL" id="RKD12835.1"/>
    </source>
</evidence>
<dbReference type="InterPro" id="IPR008928">
    <property type="entry name" value="6-hairpin_glycosidase_sf"/>
</dbReference>
<dbReference type="EMBL" id="MBTA01000029">
    <property type="protein sequence ID" value="RKD12835.1"/>
    <property type="molecule type" value="Genomic_DNA"/>
</dbReference>
<dbReference type="SUPFAM" id="SSF48208">
    <property type="entry name" value="Six-hairpin glycosidases"/>
    <property type="match status" value="1"/>
</dbReference>
<dbReference type="InterPro" id="IPR012341">
    <property type="entry name" value="6hp_glycosidase-like_sf"/>
</dbReference>
<dbReference type="Gene3D" id="1.50.10.10">
    <property type="match status" value="1"/>
</dbReference>
<sequence>MNTTLKSLLLLASAFSTVAFSACSQNGTQKIDRKALVERHSIKITQADSLNSLTVGNGEFAMTVDVTGLQSFPDFYARGVPLGTQSEWAWDSFKDTVGYQREESLKAYDQYGRKVTYMVQRKEPQRAKETSEWFRANAHRLQMGNFGFEFYGNNGEVLPISAIKNIQQELNMYTGIIHSVYEVNGEKVEVKTLAEPDADGIYAEVKSDLIKQGKLKIKMRFPYPTAAWKDAGNYYGEDNQHQSNIEYQKEDGASLKHQLQGTTYYATFNWEGKATIAEKQKHYFLISPDKSQNTFALNVRFTPQATAAKVSLAQQEEASAKAWKNFWNTGAAVDFSECTDPRAKELERRVVLSQYLMRTQEAGHFPPQETGLTYNSWFGKEHLEMHWWHAMHYPLWGRPELLEKSADWYFKAETIAKSIAQRQGFEGVRWQKMTDNEGNECPSSVGAMLIWQQPHPITFAEMLYRNKKDEKVLERYQDLVFKTADFMASFAHFNPKTKKYDLGPVLIPAQERFKAEDTFNPTYELAYWKWALQIAQQWRGRLGMPKVQKWQQVIDNLAPLPVQGDVYLAAESAPDSYTNPEYKTDHPSVFGAFGMLPQSGMVDTTIMKNTFNLIWRDWSWAETWGWDFPMTAMTAARLGMPEKALDALFMDVKTNTYLVNGHNYQEERLSIYMPGNGGLLTAIAMMCAGWDGSTENNPGFPKDGKWNVKWEGLQKMP</sequence>
<dbReference type="RefSeq" id="WP_245989216.1">
    <property type="nucleotide sequence ID" value="NZ_MBTA01000029.1"/>
</dbReference>
<keyword evidence="3" id="KW-1185">Reference proteome</keyword>
<dbReference type="PROSITE" id="PS51257">
    <property type="entry name" value="PROKAR_LIPOPROTEIN"/>
    <property type="match status" value="1"/>
</dbReference>
<feature type="signal peptide" evidence="1">
    <location>
        <begin position="1"/>
        <end position="21"/>
    </location>
</feature>
<accession>A0A419S277</accession>
<gene>
    <name evidence="2" type="ORF">BCY91_11360</name>
</gene>
<reference evidence="2 3" key="1">
    <citation type="submission" date="2016-07" db="EMBL/GenBank/DDBJ databases">
        <title>Genome of Pelobium manganitolerans.</title>
        <authorList>
            <person name="Wu S."/>
            <person name="Wang G."/>
        </authorList>
    </citation>
    <scope>NUCLEOTIDE SEQUENCE [LARGE SCALE GENOMIC DNA]</scope>
    <source>
        <strain evidence="2 3">YS-25</strain>
    </source>
</reference>
<evidence type="ECO:0008006" key="4">
    <source>
        <dbReference type="Google" id="ProtNLM"/>
    </source>
</evidence>
<evidence type="ECO:0000256" key="1">
    <source>
        <dbReference type="SAM" id="SignalP"/>
    </source>
</evidence>
<dbReference type="GO" id="GO:0005975">
    <property type="term" value="P:carbohydrate metabolic process"/>
    <property type="evidence" value="ECO:0007669"/>
    <property type="project" value="InterPro"/>
</dbReference>